<evidence type="ECO:0000313" key="1">
    <source>
        <dbReference type="Proteomes" id="UP000095287"/>
    </source>
</evidence>
<dbReference type="Proteomes" id="UP000095287">
    <property type="component" value="Unplaced"/>
</dbReference>
<protein>
    <submittedName>
        <fullName evidence="2">Uncharacterized protein</fullName>
    </submittedName>
</protein>
<dbReference type="AlphaFoldDB" id="A0A1I7YYE9"/>
<evidence type="ECO:0000313" key="2">
    <source>
        <dbReference type="WBParaSite" id="L893_g20780.t1"/>
    </source>
</evidence>
<organism evidence="1 2">
    <name type="scientific">Steinernema glaseri</name>
    <dbReference type="NCBI Taxonomy" id="37863"/>
    <lineage>
        <taxon>Eukaryota</taxon>
        <taxon>Metazoa</taxon>
        <taxon>Ecdysozoa</taxon>
        <taxon>Nematoda</taxon>
        <taxon>Chromadorea</taxon>
        <taxon>Rhabditida</taxon>
        <taxon>Tylenchina</taxon>
        <taxon>Panagrolaimomorpha</taxon>
        <taxon>Strongyloidoidea</taxon>
        <taxon>Steinernematidae</taxon>
        <taxon>Steinernema</taxon>
    </lineage>
</organism>
<reference evidence="2" key="1">
    <citation type="submission" date="2016-11" db="UniProtKB">
        <authorList>
            <consortium name="WormBaseParasite"/>
        </authorList>
    </citation>
    <scope>IDENTIFICATION</scope>
</reference>
<name>A0A1I7YYE9_9BILA</name>
<dbReference type="WBParaSite" id="L893_g20780.t1">
    <property type="protein sequence ID" value="L893_g20780.t1"/>
    <property type="gene ID" value="L893_g20780"/>
</dbReference>
<accession>A0A1I7YYE9</accession>
<sequence>MEDLVGLDFSVLRRMRGPDKILRVGVLESSPDATGCFRNLPERPCPRPGAQVEIISMVLQMLGWNWTMVG</sequence>
<keyword evidence="1" id="KW-1185">Reference proteome</keyword>
<proteinExistence type="predicted"/>